<dbReference type="OrthoDB" id="431454at2759"/>
<reference evidence="4" key="1">
    <citation type="submission" date="2021-02" db="EMBL/GenBank/DDBJ databases">
        <authorList>
            <person name="Nowell W R."/>
        </authorList>
    </citation>
    <scope>NUCLEOTIDE SEQUENCE</scope>
</reference>
<protein>
    <recommendedName>
        <fullName evidence="6">Tetratricopeptide repeat protein</fullName>
    </recommendedName>
</protein>
<evidence type="ECO:0000256" key="3">
    <source>
        <dbReference type="PROSITE-ProRule" id="PRU00339"/>
    </source>
</evidence>
<dbReference type="Pfam" id="PF13424">
    <property type="entry name" value="TPR_12"/>
    <property type="match status" value="1"/>
</dbReference>
<dbReference type="PROSITE" id="PS50293">
    <property type="entry name" value="TPR_REGION"/>
    <property type="match status" value="1"/>
</dbReference>
<accession>A0A814AB70</accession>
<evidence type="ECO:0000313" key="4">
    <source>
        <dbReference type="EMBL" id="CAF0910217.1"/>
    </source>
</evidence>
<comment type="caution">
    <text evidence="4">The sequence shown here is derived from an EMBL/GenBank/DDBJ whole genome shotgun (WGS) entry which is preliminary data.</text>
</comment>
<keyword evidence="1" id="KW-0677">Repeat</keyword>
<dbReference type="InterPro" id="IPR019734">
    <property type="entry name" value="TPR_rpt"/>
</dbReference>
<dbReference type="Gene3D" id="1.25.40.10">
    <property type="entry name" value="Tetratricopeptide repeat domain"/>
    <property type="match status" value="1"/>
</dbReference>
<dbReference type="InterPro" id="IPR011990">
    <property type="entry name" value="TPR-like_helical_dom_sf"/>
</dbReference>
<dbReference type="PANTHER" id="PTHR45641:SF19">
    <property type="entry name" value="NEPHROCYSTIN-3"/>
    <property type="match status" value="1"/>
</dbReference>
<evidence type="ECO:0008006" key="6">
    <source>
        <dbReference type="Google" id="ProtNLM"/>
    </source>
</evidence>
<dbReference type="SUPFAM" id="SSF48452">
    <property type="entry name" value="TPR-like"/>
    <property type="match status" value="1"/>
</dbReference>
<dbReference type="EMBL" id="CAJNON010000069">
    <property type="protein sequence ID" value="CAF0910217.1"/>
    <property type="molecule type" value="Genomic_DNA"/>
</dbReference>
<name>A0A814AB70_9BILA</name>
<evidence type="ECO:0000313" key="5">
    <source>
        <dbReference type="Proteomes" id="UP000663891"/>
    </source>
</evidence>
<gene>
    <name evidence="4" type="ORF">VCS650_LOCUS9798</name>
</gene>
<sequence>MEDYLQALLYYKKALDISYKTFPSNHPYFAPLYGHIGMVYVRIGDQITALEYYERALELSELSLPSNHPHLKLYKESIEYIKKNL</sequence>
<keyword evidence="2 3" id="KW-0802">TPR repeat</keyword>
<dbReference type="Proteomes" id="UP000663891">
    <property type="component" value="Unassembled WGS sequence"/>
</dbReference>
<evidence type="ECO:0000256" key="1">
    <source>
        <dbReference type="ARBA" id="ARBA00022737"/>
    </source>
</evidence>
<feature type="repeat" description="TPR" evidence="3">
    <location>
        <begin position="30"/>
        <end position="63"/>
    </location>
</feature>
<dbReference type="AlphaFoldDB" id="A0A814AB70"/>
<proteinExistence type="predicted"/>
<organism evidence="4 5">
    <name type="scientific">Adineta steineri</name>
    <dbReference type="NCBI Taxonomy" id="433720"/>
    <lineage>
        <taxon>Eukaryota</taxon>
        <taxon>Metazoa</taxon>
        <taxon>Spiralia</taxon>
        <taxon>Gnathifera</taxon>
        <taxon>Rotifera</taxon>
        <taxon>Eurotatoria</taxon>
        <taxon>Bdelloidea</taxon>
        <taxon>Adinetida</taxon>
        <taxon>Adinetidae</taxon>
        <taxon>Adineta</taxon>
    </lineage>
</organism>
<dbReference type="PROSITE" id="PS50005">
    <property type="entry name" value="TPR"/>
    <property type="match status" value="1"/>
</dbReference>
<dbReference type="PANTHER" id="PTHR45641">
    <property type="entry name" value="TETRATRICOPEPTIDE REPEAT PROTEIN (AFU_ORTHOLOGUE AFUA_6G03870)"/>
    <property type="match status" value="1"/>
</dbReference>
<evidence type="ECO:0000256" key="2">
    <source>
        <dbReference type="ARBA" id="ARBA00022803"/>
    </source>
</evidence>